<protein>
    <recommendedName>
        <fullName evidence="4">26 kDa periplasmic immunogenic protein</fullName>
    </recommendedName>
</protein>
<keyword evidence="1" id="KW-0812">Transmembrane</keyword>
<dbReference type="Pfam" id="PF04402">
    <property type="entry name" value="SIMPL"/>
    <property type="match status" value="1"/>
</dbReference>
<dbReference type="PANTHER" id="PTHR34387:SF2">
    <property type="entry name" value="SLR1258 PROTEIN"/>
    <property type="match status" value="1"/>
</dbReference>
<accession>A0A0G1F9I8</accession>
<dbReference type="GO" id="GO:0006974">
    <property type="term" value="P:DNA damage response"/>
    <property type="evidence" value="ECO:0007669"/>
    <property type="project" value="TreeGrafter"/>
</dbReference>
<gene>
    <name evidence="2" type="ORF">UV59_C0037G0022</name>
</gene>
<keyword evidence="1" id="KW-0472">Membrane</keyword>
<proteinExistence type="predicted"/>
<dbReference type="InterPro" id="IPR052022">
    <property type="entry name" value="26kDa_periplasmic_antigen"/>
</dbReference>
<evidence type="ECO:0000313" key="2">
    <source>
        <dbReference type="EMBL" id="KKS83533.1"/>
    </source>
</evidence>
<dbReference type="PANTHER" id="PTHR34387">
    <property type="entry name" value="SLR1258 PROTEIN"/>
    <property type="match status" value="1"/>
</dbReference>
<evidence type="ECO:0008006" key="4">
    <source>
        <dbReference type="Google" id="ProtNLM"/>
    </source>
</evidence>
<dbReference type="STRING" id="1618436.UV59_C0037G0022"/>
<dbReference type="AlphaFoldDB" id="A0A0G1F9I8"/>
<dbReference type="Gene3D" id="3.30.110.170">
    <property type="entry name" value="Protein of unknown function (DUF541), domain 1"/>
    <property type="match status" value="1"/>
</dbReference>
<dbReference type="Proteomes" id="UP000034543">
    <property type="component" value="Unassembled WGS sequence"/>
</dbReference>
<dbReference type="EMBL" id="LCFB01000037">
    <property type="protein sequence ID" value="KKS83533.1"/>
    <property type="molecule type" value="Genomic_DNA"/>
</dbReference>
<sequence>MLGNEPAAAPNGKRSIYFFIENRPFLVFAIIAVIFLGIFAYFQLYPRPTRVVTTIGVGSKQVAAQKALVIFAVTASAADRNSAATQGEAKFVDVMNMVNSYQPSSANKTAYRVAPQVVNQLTGETNGFQYVSGAQITLEGVANVTNLVRQLNEKDATVAQVRFLPQDEKAIDKEVRELAIADAKVKAEQMAAASGARLGKVLNVTEQASTGTTGTSVTKEQQASVAGSFSDIEIQSVVQVTFELK</sequence>
<evidence type="ECO:0000256" key="1">
    <source>
        <dbReference type="SAM" id="Phobius"/>
    </source>
</evidence>
<keyword evidence="1" id="KW-1133">Transmembrane helix</keyword>
<reference evidence="2 3" key="1">
    <citation type="journal article" date="2015" name="Nature">
        <title>rRNA introns, odd ribosomes, and small enigmatic genomes across a large radiation of phyla.</title>
        <authorList>
            <person name="Brown C.T."/>
            <person name="Hug L.A."/>
            <person name="Thomas B.C."/>
            <person name="Sharon I."/>
            <person name="Castelle C.J."/>
            <person name="Singh A."/>
            <person name="Wilkins M.J."/>
            <person name="Williams K.H."/>
            <person name="Banfield J.F."/>
        </authorList>
    </citation>
    <scope>NUCLEOTIDE SEQUENCE [LARGE SCALE GENOMIC DNA]</scope>
</reference>
<dbReference type="InterPro" id="IPR007497">
    <property type="entry name" value="SIMPL/DUF541"/>
</dbReference>
<evidence type="ECO:0000313" key="3">
    <source>
        <dbReference type="Proteomes" id="UP000034543"/>
    </source>
</evidence>
<feature type="transmembrane region" description="Helical" evidence="1">
    <location>
        <begin position="25"/>
        <end position="42"/>
    </location>
</feature>
<organism evidence="2 3">
    <name type="scientific">Candidatus Gottesmanbacteria bacterium GW2011_GWA1_43_11</name>
    <dbReference type="NCBI Taxonomy" id="1618436"/>
    <lineage>
        <taxon>Bacteria</taxon>
        <taxon>Candidatus Gottesmaniibacteriota</taxon>
    </lineage>
</organism>
<dbReference type="Gene3D" id="3.30.70.2970">
    <property type="entry name" value="Protein of unknown function (DUF541), domain 2"/>
    <property type="match status" value="1"/>
</dbReference>
<name>A0A0G1F9I8_9BACT</name>
<comment type="caution">
    <text evidence="2">The sequence shown here is derived from an EMBL/GenBank/DDBJ whole genome shotgun (WGS) entry which is preliminary data.</text>
</comment>